<proteinExistence type="predicted"/>
<organism evidence="1 2">
    <name type="scientific">Neisseria elongata subsp. glycolytica ATCC 29315</name>
    <dbReference type="NCBI Taxonomy" id="546263"/>
    <lineage>
        <taxon>Bacteria</taxon>
        <taxon>Pseudomonadati</taxon>
        <taxon>Pseudomonadota</taxon>
        <taxon>Betaproteobacteria</taxon>
        <taxon>Neisseriales</taxon>
        <taxon>Neisseriaceae</taxon>
        <taxon>Neisseria</taxon>
    </lineage>
</organism>
<accession>D4DPT2</accession>
<gene>
    <name evidence="1" type="ORF">NEIELOOT_01069</name>
</gene>
<name>D4DPT2_NEIEG</name>
<evidence type="ECO:0000313" key="1">
    <source>
        <dbReference type="EMBL" id="EFE50147.1"/>
    </source>
</evidence>
<protein>
    <submittedName>
        <fullName evidence="1">Uncharacterized protein</fullName>
    </submittedName>
</protein>
<sequence>MVWIFRLRGVMRLFVEVVGIPRGRLKAVFQLGIEAAVLRGQAFALGFFEAFDLRRQPSGMDDAQVFALQQQGLFGKPCAQFGFLFLFNAMPRRVMGVFFGADIEKPAGAVFRVVGKNVQFVVAQNHPRPSPFVSLFEPCQHRWAVGTAVAQIADEHQPPPARMETVVAVAEPVQQRLKGGKFAVNVADDVQRRIGQELAV</sequence>
<reference evidence="1 2" key="1">
    <citation type="submission" date="2010-02" db="EMBL/GenBank/DDBJ databases">
        <authorList>
            <person name="Weinstock G."/>
            <person name="Sodergren E."/>
            <person name="Clifton S."/>
            <person name="Fulton L."/>
            <person name="Fulton B."/>
            <person name="Courtney L."/>
            <person name="Fronick C."/>
            <person name="Harrison M."/>
            <person name="Strong C."/>
            <person name="Farmer C."/>
            <person name="Delahaunty K."/>
            <person name="Markovic C."/>
            <person name="Hall O."/>
            <person name="Minx P."/>
            <person name="Tomlinson C."/>
            <person name="Mitreva M."/>
            <person name="Nelson J."/>
            <person name="Hou S."/>
            <person name="Wollam A."/>
            <person name="Pepin K.H."/>
            <person name="Johnson M."/>
            <person name="Bhonagiri V."/>
            <person name="Zhang X."/>
            <person name="Suruliraj S."/>
            <person name="Warren W."/>
            <person name="Chinwalla A."/>
            <person name="Mardis E.R."/>
            <person name="Wilson R.K."/>
        </authorList>
    </citation>
    <scope>NUCLEOTIDE SEQUENCE [LARGE SCALE GENOMIC DNA]</scope>
    <source>
        <strain evidence="1 2">ATCC 29315</strain>
    </source>
</reference>
<dbReference type="Proteomes" id="UP000005536">
    <property type="component" value="Unassembled WGS sequence"/>
</dbReference>
<dbReference type="EMBL" id="ADBF01000028">
    <property type="protein sequence ID" value="EFE50147.1"/>
    <property type="molecule type" value="Genomic_DNA"/>
</dbReference>
<evidence type="ECO:0000313" key="2">
    <source>
        <dbReference type="Proteomes" id="UP000005536"/>
    </source>
</evidence>
<dbReference type="AlphaFoldDB" id="D4DPT2"/>
<comment type="caution">
    <text evidence="1">The sequence shown here is derived from an EMBL/GenBank/DDBJ whole genome shotgun (WGS) entry which is preliminary data.</text>
</comment>